<name>A0A414BJM8_BACUN</name>
<dbReference type="InterPro" id="IPR036259">
    <property type="entry name" value="MFS_trans_sf"/>
</dbReference>
<dbReference type="InterPro" id="IPR050375">
    <property type="entry name" value="MFS_TsgA-like"/>
</dbReference>
<feature type="transmembrane region" description="Helical" evidence="6">
    <location>
        <begin position="205"/>
        <end position="228"/>
    </location>
</feature>
<feature type="transmembrane region" description="Helical" evidence="6">
    <location>
        <begin position="74"/>
        <end position="96"/>
    </location>
</feature>
<reference evidence="8 9" key="1">
    <citation type="submission" date="2018-08" db="EMBL/GenBank/DDBJ databases">
        <title>A genome reference for cultivated species of the human gut microbiota.</title>
        <authorList>
            <person name="Zou Y."/>
            <person name="Xue W."/>
            <person name="Luo G."/>
        </authorList>
    </citation>
    <scope>NUCLEOTIDE SEQUENCE [LARGE SCALE GENOMIC DNA]</scope>
    <source>
        <strain evidence="8 9">AM34-25</strain>
    </source>
</reference>
<evidence type="ECO:0000256" key="3">
    <source>
        <dbReference type="ARBA" id="ARBA00022692"/>
    </source>
</evidence>
<keyword evidence="5 6" id="KW-0472">Membrane</keyword>
<dbReference type="GO" id="GO:0005886">
    <property type="term" value="C:plasma membrane"/>
    <property type="evidence" value="ECO:0007669"/>
    <property type="project" value="UniProtKB-SubCell"/>
</dbReference>
<evidence type="ECO:0000256" key="2">
    <source>
        <dbReference type="ARBA" id="ARBA00022475"/>
    </source>
</evidence>
<feature type="transmembrane region" description="Helical" evidence="6">
    <location>
        <begin position="273"/>
        <end position="291"/>
    </location>
</feature>
<dbReference type="Gene3D" id="1.20.1250.20">
    <property type="entry name" value="MFS general substrate transporter like domains"/>
    <property type="match status" value="2"/>
</dbReference>
<dbReference type="GO" id="GO:0022857">
    <property type="term" value="F:transmembrane transporter activity"/>
    <property type="evidence" value="ECO:0007669"/>
    <property type="project" value="InterPro"/>
</dbReference>
<evidence type="ECO:0000259" key="7">
    <source>
        <dbReference type="PROSITE" id="PS50850"/>
    </source>
</evidence>
<feature type="domain" description="Major facilitator superfamily (MFS) profile" evidence="7">
    <location>
        <begin position="5"/>
        <end position="381"/>
    </location>
</feature>
<feature type="transmembrane region" description="Helical" evidence="6">
    <location>
        <begin position="297"/>
        <end position="321"/>
    </location>
</feature>
<proteinExistence type="predicted"/>
<dbReference type="InterPro" id="IPR011701">
    <property type="entry name" value="MFS"/>
</dbReference>
<keyword evidence="2" id="KW-1003">Cell membrane</keyword>
<dbReference type="AlphaFoldDB" id="A0A414BJM8"/>
<dbReference type="Pfam" id="PF07690">
    <property type="entry name" value="MFS_1"/>
    <property type="match status" value="1"/>
</dbReference>
<evidence type="ECO:0000256" key="1">
    <source>
        <dbReference type="ARBA" id="ARBA00004429"/>
    </source>
</evidence>
<comment type="subcellular location">
    <subcellularLocation>
        <location evidence="1">Cell inner membrane</location>
        <topology evidence="1">Multi-pass membrane protein</topology>
    </subcellularLocation>
</comment>
<organism evidence="8 9">
    <name type="scientific">Bacteroides uniformis</name>
    <dbReference type="NCBI Taxonomy" id="820"/>
    <lineage>
        <taxon>Bacteria</taxon>
        <taxon>Pseudomonadati</taxon>
        <taxon>Bacteroidota</taxon>
        <taxon>Bacteroidia</taxon>
        <taxon>Bacteroidales</taxon>
        <taxon>Bacteroidaceae</taxon>
        <taxon>Bacteroides</taxon>
    </lineage>
</organism>
<evidence type="ECO:0000313" key="8">
    <source>
        <dbReference type="EMBL" id="RHC75114.1"/>
    </source>
</evidence>
<feature type="transmembrane region" description="Helical" evidence="6">
    <location>
        <begin position="163"/>
        <end position="184"/>
    </location>
</feature>
<keyword evidence="4 6" id="KW-1133">Transmembrane helix</keyword>
<dbReference type="PROSITE" id="PS50850">
    <property type="entry name" value="MFS"/>
    <property type="match status" value="1"/>
</dbReference>
<sequence>MKTKNKFLLLIPVMLSFFVMGFVDVVGIATNYIKADFHLSDSIANLFPFMVFLWFFLLSIPTSMLMNRIGCRKTVLLSVVITAIALLFPCLDYSLGMMLVSFSLLGMGNTLIQVSLNPLLANIVSGDRLASSLTLGQFMKAIASFFGPIIAGCMLLRFGNWLYLFPCFFIVALVSAIGLSAVSIEEQKQERESSFMQCLSLLADNVILVLFLGIVCHVGMDVGINMTLPKILMERVGIDLSEAGYASSAYFLFRTVGCFAGVFILAHCSSRKFFKVSLAFLLLGLVGLLFFNGKALLYVSIVFVGLGNSNIFSIIFSQALLHKPSQKNEISGLMIMGLIGGAIFPLFMGLLSDLFAAQFGAILIVCAGAAYLVYVGMKMRA</sequence>
<keyword evidence="3 6" id="KW-0812">Transmembrane</keyword>
<dbReference type="Proteomes" id="UP000284514">
    <property type="component" value="Unassembled WGS sequence"/>
</dbReference>
<dbReference type="SUPFAM" id="SSF103473">
    <property type="entry name" value="MFS general substrate transporter"/>
    <property type="match status" value="1"/>
</dbReference>
<protein>
    <submittedName>
        <fullName evidence="8">MFS transporter</fullName>
    </submittedName>
</protein>
<evidence type="ECO:0000256" key="6">
    <source>
        <dbReference type="SAM" id="Phobius"/>
    </source>
</evidence>
<evidence type="ECO:0000256" key="4">
    <source>
        <dbReference type="ARBA" id="ARBA00022989"/>
    </source>
</evidence>
<dbReference type="InterPro" id="IPR020846">
    <property type="entry name" value="MFS_dom"/>
</dbReference>
<feature type="transmembrane region" description="Helical" evidence="6">
    <location>
        <begin position="248"/>
        <end position="266"/>
    </location>
</feature>
<dbReference type="PANTHER" id="PTHR43702">
    <property type="entry name" value="L-FUCOSE-PROTON SYMPORTER"/>
    <property type="match status" value="1"/>
</dbReference>
<feature type="transmembrane region" description="Helical" evidence="6">
    <location>
        <begin position="333"/>
        <end position="351"/>
    </location>
</feature>
<dbReference type="PANTHER" id="PTHR43702:SF3">
    <property type="entry name" value="PROTEIN TSGA"/>
    <property type="match status" value="1"/>
</dbReference>
<feature type="transmembrane region" description="Helical" evidence="6">
    <location>
        <begin position="7"/>
        <end position="30"/>
    </location>
</feature>
<gene>
    <name evidence="8" type="ORF">DW831_06215</name>
</gene>
<feature type="transmembrane region" description="Helical" evidence="6">
    <location>
        <begin position="42"/>
        <end position="62"/>
    </location>
</feature>
<evidence type="ECO:0000256" key="5">
    <source>
        <dbReference type="ARBA" id="ARBA00023136"/>
    </source>
</evidence>
<dbReference type="EMBL" id="QSIF01000006">
    <property type="protein sequence ID" value="RHC75114.1"/>
    <property type="molecule type" value="Genomic_DNA"/>
</dbReference>
<evidence type="ECO:0000313" key="9">
    <source>
        <dbReference type="Proteomes" id="UP000284514"/>
    </source>
</evidence>
<accession>A0A414BJM8</accession>
<comment type="caution">
    <text evidence="8">The sequence shown here is derived from an EMBL/GenBank/DDBJ whole genome shotgun (WGS) entry which is preliminary data.</text>
</comment>
<feature type="transmembrane region" description="Helical" evidence="6">
    <location>
        <begin position="357"/>
        <end position="377"/>
    </location>
</feature>